<sequence>MAGIRQSRDVYILSGRRFRLIGSSGVVIEFQLLLRRLRESIGRGDAPDGGVRGQNRSGVYCDAGGDVLQRRRVPRCRRRPRARVLPLRERGVQGASGNFIRKEI</sequence>
<dbReference type="Proteomes" id="UP001152523">
    <property type="component" value="Unassembled WGS sequence"/>
</dbReference>
<protein>
    <submittedName>
        <fullName evidence="1">Uncharacterized protein</fullName>
    </submittedName>
</protein>
<dbReference type="AlphaFoldDB" id="A0AAV0FJ49"/>
<comment type="caution">
    <text evidence="1">The sequence shown here is derived from an EMBL/GenBank/DDBJ whole genome shotgun (WGS) entry which is preliminary data.</text>
</comment>
<evidence type="ECO:0000313" key="2">
    <source>
        <dbReference type="Proteomes" id="UP001152523"/>
    </source>
</evidence>
<dbReference type="EMBL" id="CAMAPF010000987">
    <property type="protein sequence ID" value="CAH9135347.1"/>
    <property type="molecule type" value="Genomic_DNA"/>
</dbReference>
<reference evidence="1" key="1">
    <citation type="submission" date="2022-07" db="EMBL/GenBank/DDBJ databases">
        <authorList>
            <person name="Macas J."/>
            <person name="Novak P."/>
            <person name="Neumann P."/>
        </authorList>
    </citation>
    <scope>NUCLEOTIDE SEQUENCE</scope>
</reference>
<keyword evidence="2" id="KW-1185">Reference proteome</keyword>
<evidence type="ECO:0000313" key="1">
    <source>
        <dbReference type="EMBL" id="CAH9135347.1"/>
    </source>
</evidence>
<organism evidence="1 2">
    <name type="scientific">Cuscuta epithymum</name>
    <dbReference type="NCBI Taxonomy" id="186058"/>
    <lineage>
        <taxon>Eukaryota</taxon>
        <taxon>Viridiplantae</taxon>
        <taxon>Streptophyta</taxon>
        <taxon>Embryophyta</taxon>
        <taxon>Tracheophyta</taxon>
        <taxon>Spermatophyta</taxon>
        <taxon>Magnoliopsida</taxon>
        <taxon>eudicotyledons</taxon>
        <taxon>Gunneridae</taxon>
        <taxon>Pentapetalae</taxon>
        <taxon>asterids</taxon>
        <taxon>lamiids</taxon>
        <taxon>Solanales</taxon>
        <taxon>Convolvulaceae</taxon>
        <taxon>Cuscuteae</taxon>
        <taxon>Cuscuta</taxon>
        <taxon>Cuscuta subgen. Cuscuta</taxon>
    </lineage>
</organism>
<proteinExistence type="predicted"/>
<name>A0AAV0FJ49_9ASTE</name>
<accession>A0AAV0FJ49</accession>
<gene>
    <name evidence="1" type="ORF">CEPIT_LOCUS34436</name>
</gene>